<feature type="transmembrane region" description="Helical" evidence="6">
    <location>
        <begin position="74"/>
        <end position="96"/>
    </location>
</feature>
<dbReference type="AlphaFoldDB" id="A0A3E2H2H6"/>
<evidence type="ECO:0008006" key="11">
    <source>
        <dbReference type="Google" id="ProtNLM"/>
    </source>
</evidence>
<evidence type="ECO:0000313" key="9">
    <source>
        <dbReference type="EMBL" id="RFU27521.1"/>
    </source>
</evidence>
<feature type="domain" description="Fatty acid desaturase N-terminal" evidence="8">
    <location>
        <begin position="17"/>
        <end position="57"/>
    </location>
</feature>
<feature type="domain" description="Fatty acid desaturase" evidence="7">
    <location>
        <begin position="76"/>
        <end position="355"/>
    </location>
</feature>
<keyword evidence="5 6" id="KW-0472">Membrane</keyword>
<comment type="subcellular location">
    <subcellularLocation>
        <location evidence="1">Membrane</location>
    </subcellularLocation>
</comment>
<dbReference type="STRING" id="5539.A0A3E2H2H6"/>
<evidence type="ECO:0000256" key="2">
    <source>
        <dbReference type="ARBA" id="ARBA00005189"/>
    </source>
</evidence>
<evidence type="ECO:0000256" key="1">
    <source>
        <dbReference type="ARBA" id="ARBA00004370"/>
    </source>
</evidence>
<dbReference type="Pfam" id="PF11960">
    <property type="entry name" value="DUF3474"/>
    <property type="match status" value="1"/>
</dbReference>
<sequence>MPTLIAAEHSSPAAPFSTPPEYSMKQIHDAIPPHCFKSNTLVSLGYVLRDCCFVFALMLGATQISYIENYHLKLFAWMTYAFCQGLVFTGLWEIAHECGHGALSKHRWVNNAIGLVVHSFLLVPYHSWKFTHSHHHKSTNNIEGDIAFVPNIKEDYIAEKATHCKAWALVEDMPIVCLTVLFVHQLVAFPLYLTINNLAIPRMKAANWWTRSHFYFGGDGPNFKPANRNDIIISDLGIAVALTILWRCAAYFGIWNVALFYIFPYLWTNHWILTITFLQHTDASIPYYDHKTWTFLRGAASTVDRDFGFIGTTIFHGAIETHVLHHHASRIPFYHATEASKAIRGVMGTHYQADFKTPYLWAFWRNYNDCRFVEEKDRGSRVYFFNKVE</sequence>
<comment type="caution">
    <text evidence="9">The sequence shown here is derived from an EMBL/GenBank/DDBJ whole genome shotgun (WGS) entry which is preliminary data.</text>
</comment>
<dbReference type="Proteomes" id="UP000258309">
    <property type="component" value="Unassembled WGS sequence"/>
</dbReference>
<feature type="transmembrane region" description="Helical" evidence="6">
    <location>
        <begin position="46"/>
        <end position="68"/>
    </location>
</feature>
<dbReference type="InterPro" id="IPR021863">
    <property type="entry name" value="FAS_N"/>
</dbReference>
<evidence type="ECO:0000256" key="3">
    <source>
        <dbReference type="ARBA" id="ARBA00009295"/>
    </source>
</evidence>
<dbReference type="OrthoDB" id="1461976at2759"/>
<evidence type="ECO:0000313" key="10">
    <source>
        <dbReference type="Proteomes" id="UP000258309"/>
    </source>
</evidence>
<evidence type="ECO:0000259" key="8">
    <source>
        <dbReference type="Pfam" id="PF11960"/>
    </source>
</evidence>
<dbReference type="OMA" id="NSVMGHI"/>
<reference evidence="9 10" key="1">
    <citation type="submission" date="2018-05" db="EMBL/GenBank/DDBJ databases">
        <title>Draft genome sequence of Scytalidium lignicola DSM 105466, a ubiquitous saprotrophic fungus.</title>
        <authorList>
            <person name="Buettner E."/>
            <person name="Gebauer A.M."/>
            <person name="Hofrichter M."/>
            <person name="Liers C."/>
            <person name="Kellner H."/>
        </authorList>
    </citation>
    <scope>NUCLEOTIDE SEQUENCE [LARGE SCALE GENOMIC DNA]</scope>
    <source>
        <strain evidence="9 10">DSM 105466</strain>
    </source>
</reference>
<proteinExistence type="inferred from homology"/>
<feature type="non-terminal residue" evidence="9">
    <location>
        <position position="389"/>
    </location>
</feature>
<evidence type="ECO:0000256" key="6">
    <source>
        <dbReference type="SAM" id="Phobius"/>
    </source>
</evidence>
<protein>
    <recommendedName>
        <fullName evidence="11">Fatty acid desaturase domain-containing protein</fullName>
    </recommendedName>
</protein>
<gene>
    <name evidence="9" type="ORF">B7463_g8801</name>
</gene>
<dbReference type="GO" id="GO:0006629">
    <property type="term" value="P:lipid metabolic process"/>
    <property type="evidence" value="ECO:0007669"/>
    <property type="project" value="InterPro"/>
</dbReference>
<dbReference type="GO" id="GO:0016020">
    <property type="term" value="C:membrane"/>
    <property type="evidence" value="ECO:0007669"/>
    <property type="project" value="UniProtKB-SubCell"/>
</dbReference>
<evidence type="ECO:0000259" key="7">
    <source>
        <dbReference type="Pfam" id="PF00487"/>
    </source>
</evidence>
<keyword evidence="10" id="KW-1185">Reference proteome</keyword>
<evidence type="ECO:0000256" key="5">
    <source>
        <dbReference type="ARBA" id="ARBA00023136"/>
    </source>
</evidence>
<dbReference type="GO" id="GO:0016717">
    <property type="term" value="F:oxidoreductase activity, acting on paired donors, with oxidation of a pair of donors resulting in the reduction of molecular oxygen to two molecules of water"/>
    <property type="evidence" value="ECO:0007669"/>
    <property type="project" value="InterPro"/>
</dbReference>
<name>A0A3E2H2H6_SCYLI</name>
<feature type="non-terminal residue" evidence="9">
    <location>
        <position position="1"/>
    </location>
</feature>
<comment type="similarity">
    <text evidence="3">Belongs to the fatty acid desaturase type 1 family.</text>
</comment>
<keyword evidence="6" id="KW-1133">Transmembrane helix</keyword>
<dbReference type="InterPro" id="IPR005804">
    <property type="entry name" value="FA_desaturase_dom"/>
</dbReference>
<feature type="transmembrane region" description="Helical" evidence="6">
    <location>
        <begin position="258"/>
        <end position="278"/>
    </location>
</feature>
<keyword evidence="6" id="KW-0812">Transmembrane</keyword>
<dbReference type="EMBL" id="NCSJ02000202">
    <property type="protein sequence ID" value="RFU27521.1"/>
    <property type="molecule type" value="Genomic_DNA"/>
</dbReference>
<feature type="transmembrane region" description="Helical" evidence="6">
    <location>
        <begin position="108"/>
        <end position="128"/>
    </location>
</feature>
<dbReference type="CDD" id="cd03507">
    <property type="entry name" value="Delta12-FADS-like"/>
    <property type="match status" value="1"/>
</dbReference>
<dbReference type="InterPro" id="IPR012171">
    <property type="entry name" value="Fatty_acid_desaturase"/>
</dbReference>
<evidence type="ECO:0000256" key="4">
    <source>
        <dbReference type="ARBA" id="ARBA00023002"/>
    </source>
</evidence>
<feature type="transmembrane region" description="Helical" evidence="6">
    <location>
        <begin position="173"/>
        <end position="195"/>
    </location>
</feature>
<dbReference type="Pfam" id="PF00487">
    <property type="entry name" value="FA_desaturase"/>
    <property type="match status" value="1"/>
</dbReference>
<dbReference type="PANTHER" id="PTHR32100">
    <property type="entry name" value="OMEGA-6 FATTY ACID DESATURASE, CHLOROPLASTIC"/>
    <property type="match status" value="1"/>
</dbReference>
<comment type="pathway">
    <text evidence="2">Lipid metabolism.</text>
</comment>
<accession>A0A3E2H2H6</accession>
<organism evidence="9 10">
    <name type="scientific">Scytalidium lignicola</name>
    <name type="common">Hyphomycete</name>
    <dbReference type="NCBI Taxonomy" id="5539"/>
    <lineage>
        <taxon>Eukaryota</taxon>
        <taxon>Fungi</taxon>
        <taxon>Dikarya</taxon>
        <taxon>Ascomycota</taxon>
        <taxon>Pezizomycotina</taxon>
        <taxon>Leotiomycetes</taxon>
        <taxon>Leotiomycetes incertae sedis</taxon>
        <taxon>Scytalidium</taxon>
    </lineage>
</organism>
<keyword evidence="4" id="KW-0560">Oxidoreductase</keyword>